<feature type="region of interest" description="Disordered" evidence="1">
    <location>
        <begin position="1"/>
        <end position="60"/>
    </location>
</feature>
<evidence type="ECO:0000313" key="3">
    <source>
        <dbReference type="Proteomes" id="UP000298416"/>
    </source>
</evidence>
<feature type="compositionally biased region" description="Polar residues" evidence="1">
    <location>
        <begin position="95"/>
        <end position="107"/>
    </location>
</feature>
<dbReference type="EMBL" id="PNBA02000013">
    <property type="protein sequence ID" value="KAG6404403.1"/>
    <property type="molecule type" value="Genomic_DNA"/>
</dbReference>
<feature type="region of interest" description="Disordered" evidence="1">
    <location>
        <begin position="95"/>
        <end position="127"/>
    </location>
</feature>
<evidence type="ECO:0000313" key="2">
    <source>
        <dbReference type="EMBL" id="KAG6404403.1"/>
    </source>
</evidence>
<keyword evidence="3" id="KW-1185">Reference proteome</keyword>
<comment type="caution">
    <text evidence="2">The sequence shown here is derived from an EMBL/GenBank/DDBJ whole genome shotgun (WGS) entry which is preliminary data.</text>
</comment>
<protein>
    <submittedName>
        <fullName evidence="2">Uncharacterized protein</fullName>
    </submittedName>
</protein>
<dbReference type="AlphaFoldDB" id="A0A8X8X2D5"/>
<reference evidence="2" key="2">
    <citation type="submission" date="2020-08" db="EMBL/GenBank/DDBJ databases">
        <title>Plant Genome Project.</title>
        <authorList>
            <person name="Zhang R.-G."/>
        </authorList>
    </citation>
    <scope>NUCLEOTIDE SEQUENCE</scope>
    <source>
        <strain evidence="2">Huo1</strain>
        <tissue evidence="2">Leaf</tissue>
    </source>
</reference>
<gene>
    <name evidence="2" type="ORF">SASPL_136649</name>
</gene>
<proteinExistence type="predicted"/>
<evidence type="ECO:0000256" key="1">
    <source>
        <dbReference type="SAM" id="MobiDB-lite"/>
    </source>
</evidence>
<organism evidence="2">
    <name type="scientific">Salvia splendens</name>
    <name type="common">Scarlet sage</name>
    <dbReference type="NCBI Taxonomy" id="180675"/>
    <lineage>
        <taxon>Eukaryota</taxon>
        <taxon>Viridiplantae</taxon>
        <taxon>Streptophyta</taxon>
        <taxon>Embryophyta</taxon>
        <taxon>Tracheophyta</taxon>
        <taxon>Spermatophyta</taxon>
        <taxon>Magnoliopsida</taxon>
        <taxon>eudicotyledons</taxon>
        <taxon>Gunneridae</taxon>
        <taxon>Pentapetalae</taxon>
        <taxon>asterids</taxon>
        <taxon>lamiids</taxon>
        <taxon>Lamiales</taxon>
        <taxon>Lamiaceae</taxon>
        <taxon>Nepetoideae</taxon>
        <taxon>Mentheae</taxon>
        <taxon>Salviinae</taxon>
        <taxon>Salvia</taxon>
        <taxon>Salvia subgen. Calosphace</taxon>
        <taxon>core Calosphace</taxon>
    </lineage>
</organism>
<dbReference type="PANTHER" id="PTHR33738">
    <property type="entry name" value="EMB|CAB82975.1"/>
    <property type="match status" value="1"/>
</dbReference>
<reference evidence="2" key="1">
    <citation type="submission" date="2018-01" db="EMBL/GenBank/DDBJ databases">
        <authorList>
            <person name="Mao J.F."/>
        </authorList>
    </citation>
    <scope>NUCLEOTIDE SEQUENCE</scope>
    <source>
        <strain evidence="2">Huo1</strain>
        <tissue evidence="2">Leaf</tissue>
    </source>
</reference>
<dbReference type="PANTHER" id="PTHR33738:SF21">
    <property type="entry name" value="TPRXL"/>
    <property type="match status" value="1"/>
</dbReference>
<accession>A0A8X8X2D5</accession>
<feature type="compositionally biased region" description="Polar residues" evidence="1">
    <location>
        <begin position="117"/>
        <end position="127"/>
    </location>
</feature>
<dbReference type="Proteomes" id="UP000298416">
    <property type="component" value="Unassembled WGS sequence"/>
</dbReference>
<name>A0A8X8X2D5_SALSN</name>
<feature type="compositionally biased region" description="Polar residues" evidence="1">
    <location>
        <begin position="25"/>
        <end position="47"/>
    </location>
</feature>
<sequence>MERANKQVGSSSPSSLAADLFGPKDSSNPPNSSQGYFGSIFGPQTSMVPGRDPSHKDYTYAYGNGKQEIAKDYKSVKDNPAEPCYYNSSIYYGGQESYSPTTNSPPQNFKKDGGNGEQNDSNSSCASRGNWWQGTGMNIYDHKHYAEEQRILEKFI</sequence>